<feature type="transmembrane region" description="Helical" evidence="2">
    <location>
        <begin position="210"/>
        <end position="234"/>
    </location>
</feature>
<organism evidence="3 4">
    <name type="scientific">Methylobacterium variabile</name>
    <dbReference type="NCBI Taxonomy" id="298794"/>
    <lineage>
        <taxon>Bacteria</taxon>
        <taxon>Pseudomonadati</taxon>
        <taxon>Pseudomonadota</taxon>
        <taxon>Alphaproteobacteria</taxon>
        <taxon>Hyphomicrobiales</taxon>
        <taxon>Methylobacteriaceae</taxon>
        <taxon>Methylobacterium</taxon>
    </lineage>
</organism>
<reference evidence="3 4" key="1">
    <citation type="submission" date="2015-03" db="EMBL/GenBank/DDBJ databases">
        <title>Genome sequencing of Methylobacterium variabile DSM 16961.</title>
        <authorList>
            <person name="Chaudhry V."/>
            <person name="Patil P.B."/>
        </authorList>
    </citation>
    <scope>NUCLEOTIDE SEQUENCE [LARGE SCALE GENOMIC DNA]</scope>
    <source>
        <strain evidence="3 4">DSM 16961</strain>
    </source>
</reference>
<dbReference type="Proteomes" id="UP000035955">
    <property type="component" value="Unassembled WGS sequence"/>
</dbReference>
<evidence type="ECO:0000256" key="1">
    <source>
        <dbReference type="SAM" id="MobiDB-lite"/>
    </source>
</evidence>
<dbReference type="PATRIC" id="fig|298794.3.peg.5323"/>
<dbReference type="OrthoDB" id="7907202at2"/>
<dbReference type="Gene3D" id="3.30.420.380">
    <property type="match status" value="1"/>
</dbReference>
<dbReference type="SUPFAM" id="SSF53067">
    <property type="entry name" value="Actin-like ATPase domain"/>
    <property type="match status" value="1"/>
</dbReference>
<proteinExistence type="predicted"/>
<sequence>MSVPSALSSAESSIKSSTRSSLRQGLDAASHLLGFTETRIDREPAVLTLRIGAPGDPGLTVIDRRDGQDRTYRLDAGADDLADKLAAIRGGRPEGRVKVVVDPASCFIRTLDLPSVALPRMRAVLAQELEAATPFRADQVFSDWYVEGEDPGARTLRVRHVVLKRARLAPLLAALAGAGLKAGIVAVGPAEDRTMPVDLLSGGHHALPGLLRGSGNLALAAAAGLFLLAAFLGLRQHQAATLAALDDAFAAARRAAGPGQPPAVQAGIAAILAERGPPLARTWDAVAAALPDTVSAQNLRLTGEGLELTLLAPDPPAVLAALAQRVPGFGAPELRQALPVDGGQRVVVALPRLRAGARP</sequence>
<feature type="region of interest" description="Disordered" evidence="1">
    <location>
        <begin position="1"/>
        <end position="20"/>
    </location>
</feature>
<dbReference type="InterPro" id="IPR043129">
    <property type="entry name" value="ATPase_NBD"/>
</dbReference>
<keyword evidence="2" id="KW-1133">Transmembrane helix</keyword>
<evidence type="ECO:0000313" key="3">
    <source>
        <dbReference type="EMBL" id="KMO41131.1"/>
    </source>
</evidence>
<accession>A0A0J6VPK6</accession>
<evidence type="ECO:0008006" key="5">
    <source>
        <dbReference type="Google" id="ProtNLM"/>
    </source>
</evidence>
<dbReference type="RefSeq" id="WP_048443327.1">
    <property type="nucleotide sequence ID" value="NZ_LABY01000037.1"/>
</dbReference>
<gene>
    <name evidence="3" type="ORF">VQ02_06390</name>
</gene>
<keyword evidence="2" id="KW-0812">Transmembrane</keyword>
<name>A0A0J6VPK6_9HYPH</name>
<evidence type="ECO:0000256" key="2">
    <source>
        <dbReference type="SAM" id="Phobius"/>
    </source>
</evidence>
<dbReference type="EMBL" id="LABY01000037">
    <property type="protein sequence ID" value="KMO41131.1"/>
    <property type="molecule type" value="Genomic_DNA"/>
</dbReference>
<feature type="transmembrane region" description="Helical" evidence="2">
    <location>
        <begin position="168"/>
        <end position="190"/>
    </location>
</feature>
<keyword evidence="4" id="KW-1185">Reference proteome</keyword>
<keyword evidence="2" id="KW-0472">Membrane</keyword>
<protein>
    <recommendedName>
        <fullName evidence="5">Fimbrial assembly protein</fullName>
    </recommendedName>
</protein>
<comment type="caution">
    <text evidence="3">The sequence shown here is derived from an EMBL/GenBank/DDBJ whole genome shotgun (WGS) entry which is preliminary data.</text>
</comment>
<dbReference type="AlphaFoldDB" id="A0A0J6VPK6"/>
<evidence type="ECO:0000313" key="4">
    <source>
        <dbReference type="Proteomes" id="UP000035955"/>
    </source>
</evidence>